<comment type="caution">
    <text evidence="4">The sequence shown here is derived from an EMBL/GenBank/DDBJ whole genome shotgun (WGS) entry which is preliminary data.</text>
</comment>
<dbReference type="InterPro" id="IPR022877">
    <property type="entry name" value="UPF0173"/>
</dbReference>
<evidence type="ECO:0000256" key="1">
    <source>
        <dbReference type="ARBA" id="ARBA00022801"/>
    </source>
</evidence>
<gene>
    <name evidence="4" type="ORF">DYI37_02890</name>
</gene>
<name>A0A371XAY9_9HYPH</name>
<organism evidence="4 5">
    <name type="scientific">Fulvimarina endophytica</name>
    <dbReference type="NCBI Taxonomy" id="2293836"/>
    <lineage>
        <taxon>Bacteria</taxon>
        <taxon>Pseudomonadati</taxon>
        <taxon>Pseudomonadota</taxon>
        <taxon>Alphaproteobacteria</taxon>
        <taxon>Hyphomicrobiales</taxon>
        <taxon>Aurantimonadaceae</taxon>
        <taxon>Fulvimarina</taxon>
    </lineage>
</organism>
<dbReference type="CDD" id="cd06262">
    <property type="entry name" value="metallo-hydrolase-like_MBL-fold"/>
    <property type="match status" value="1"/>
</dbReference>
<dbReference type="RefSeq" id="WP_116681658.1">
    <property type="nucleotide sequence ID" value="NZ_QURL01000001.1"/>
</dbReference>
<dbReference type="HAMAP" id="MF_00457">
    <property type="entry name" value="UPF0173"/>
    <property type="match status" value="1"/>
</dbReference>
<dbReference type="Gene3D" id="3.60.15.10">
    <property type="entry name" value="Ribonuclease Z/Hydroxyacylglutathione hydrolase-like"/>
    <property type="match status" value="1"/>
</dbReference>
<keyword evidence="1 2" id="KW-0378">Hydrolase</keyword>
<dbReference type="Pfam" id="PF12706">
    <property type="entry name" value="Lactamase_B_2"/>
    <property type="match status" value="1"/>
</dbReference>
<accession>A0A371XAY9</accession>
<dbReference type="InterPro" id="IPR036866">
    <property type="entry name" value="RibonucZ/Hydroxyglut_hydro"/>
</dbReference>
<dbReference type="GO" id="GO:0016787">
    <property type="term" value="F:hydrolase activity"/>
    <property type="evidence" value="ECO:0007669"/>
    <property type="project" value="UniProtKB-UniRule"/>
</dbReference>
<dbReference type="NCBIfam" id="NF001911">
    <property type="entry name" value="PRK00685.1"/>
    <property type="match status" value="1"/>
</dbReference>
<evidence type="ECO:0000313" key="5">
    <source>
        <dbReference type="Proteomes" id="UP000264310"/>
    </source>
</evidence>
<feature type="domain" description="Metallo-beta-lactamase" evidence="3">
    <location>
        <begin position="7"/>
        <end position="197"/>
    </location>
</feature>
<dbReference type="Proteomes" id="UP000264310">
    <property type="component" value="Unassembled WGS sequence"/>
</dbReference>
<proteinExistence type="inferred from homology"/>
<dbReference type="InterPro" id="IPR001279">
    <property type="entry name" value="Metallo-B-lactamas"/>
</dbReference>
<dbReference type="AlphaFoldDB" id="A0A371XAY9"/>
<dbReference type="InterPro" id="IPR050114">
    <property type="entry name" value="UPF0173_UPF0282_UlaG_hydrolase"/>
</dbReference>
<dbReference type="OrthoDB" id="9789133at2"/>
<dbReference type="EMBL" id="QURL01000001">
    <property type="protein sequence ID" value="RFC66405.1"/>
    <property type="molecule type" value="Genomic_DNA"/>
</dbReference>
<keyword evidence="5" id="KW-1185">Reference proteome</keyword>
<sequence length="233" mass="25380">MKITYFGHSAFKIETEKSVILLDPFISDNPHFEGDAKAATEGVTHIVLTHGHFDHVGDTVEIAKRTGAQVVATFELAQWLGNKGVENSQPVNTGGTAKFDDFTVTLTQAFHSSGHVEEDGTVTYLGQPNGIVLHFDNGPTVYHMGDTDIFGDMALIEELHQPKIGIVPVGDRLTMGGAVAAIACRRYFNFDTVIPVHYGTLPILDENPDRFVEAMEGESAKVKNPKIGEPFEV</sequence>
<evidence type="ECO:0000256" key="2">
    <source>
        <dbReference type="HAMAP-Rule" id="MF_00457"/>
    </source>
</evidence>
<dbReference type="SUPFAM" id="SSF56281">
    <property type="entry name" value="Metallo-hydrolase/oxidoreductase"/>
    <property type="match status" value="1"/>
</dbReference>
<reference evidence="4 5" key="1">
    <citation type="submission" date="2018-08" db="EMBL/GenBank/DDBJ databases">
        <title>Fulvimarina sp. 85, whole genome shotgun sequence.</title>
        <authorList>
            <person name="Tuo L."/>
        </authorList>
    </citation>
    <scope>NUCLEOTIDE SEQUENCE [LARGE SCALE GENOMIC DNA]</scope>
    <source>
        <strain evidence="4 5">85</strain>
    </source>
</reference>
<dbReference type="PANTHER" id="PTHR43546">
    <property type="entry name" value="UPF0173 METAL-DEPENDENT HYDROLASE MJ1163-RELATED"/>
    <property type="match status" value="1"/>
</dbReference>
<protein>
    <recommendedName>
        <fullName evidence="2">UPF0173 metal-dependent hydrolase DYI37_02890</fullName>
    </recommendedName>
</protein>
<dbReference type="SMART" id="SM00849">
    <property type="entry name" value="Lactamase_B"/>
    <property type="match status" value="1"/>
</dbReference>
<evidence type="ECO:0000313" key="4">
    <source>
        <dbReference type="EMBL" id="RFC66405.1"/>
    </source>
</evidence>
<evidence type="ECO:0000259" key="3">
    <source>
        <dbReference type="SMART" id="SM00849"/>
    </source>
</evidence>
<comment type="similarity">
    <text evidence="2">Belongs to the UPF0173 family.</text>
</comment>
<dbReference type="PANTHER" id="PTHR43546:SF3">
    <property type="entry name" value="UPF0173 METAL-DEPENDENT HYDROLASE MJ1163"/>
    <property type="match status" value="1"/>
</dbReference>